<accession>A0A326RUE9</accession>
<feature type="domain" description="Tetrapyrrole methylase" evidence="9">
    <location>
        <begin position="6"/>
        <end position="215"/>
    </location>
</feature>
<evidence type="ECO:0000256" key="2">
    <source>
        <dbReference type="ARBA" id="ARBA00012162"/>
    </source>
</evidence>
<dbReference type="PANTHER" id="PTHR45790:SF3">
    <property type="entry name" value="S-ADENOSYL-L-METHIONINE-DEPENDENT UROPORPHYRINOGEN III METHYLTRANSFERASE, CHLOROPLASTIC"/>
    <property type="match status" value="1"/>
</dbReference>
<dbReference type="Pfam" id="PF00590">
    <property type="entry name" value="TP_methylase"/>
    <property type="match status" value="1"/>
</dbReference>
<keyword evidence="6" id="KW-0627">Porphyrin biosynthesis</keyword>
<dbReference type="PANTHER" id="PTHR45790">
    <property type="entry name" value="SIROHEME SYNTHASE-RELATED"/>
    <property type="match status" value="1"/>
</dbReference>
<dbReference type="InterPro" id="IPR035996">
    <property type="entry name" value="4pyrrol_Methylase_sf"/>
</dbReference>
<evidence type="ECO:0000256" key="5">
    <source>
        <dbReference type="ARBA" id="ARBA00022691"/>
    </source>
</evidence>
<organism evidence="10 11">
    <name type="scientific">Algoriphagus aquaeductus</name>
    <dbReference type="NCBI Taxonomy" id="475299"/>
    <lineage>
        <taxon>Bacteria</taxon>
        <taxon>Pseudomonadati</taxon>
        <taxon>Bacteroidota</taxon>
        <taxon>Cytophagia</taxon>
        <taxon>Cytophagales</taxon>
        <taxon>Cyclobacteriaceae</taxon>
        <taxon>Algoriphagus</taxon>
    </lineage>
</organism>
<comment type="pathway">
    <text evidence="7">Porphyrin-containing compound metabolism; siroheme biosynthesis; precorrin-2 from uroporphyrinogen III: step 1/1.</text>
</comment>
<comment type="caution">
    <text evidence="10">The sequence shown here is derived from an EMBL/GenBank/DDBJ whole genome shotgun (WGS) entry which is preliminary data.</text>
</comment>
<dbReference type="OrthoDB" id="9815856at2"/>
<comment type="similarity">
    <text evidence="1 8">Belongs to the precorrin methyltransferase family.</text>
</comment>
<evidence type="ECO:0000259" key="9">
    <source>
        <dbReference type="Pfam" id="PF00590"/>
    </source>
</evidence>
<evidence type="ECO:0000313" key="11">
    <source>
        <dbReference type="Proteomes" id="UP000248917"/>
    </source>
</evidence>
<evidence type="ECO:0000313" key="10">
    <source>
        <dbReference type="EMBL" id="PZV79650.1"/>
    </source>
</evidence>
<evidence type="ECO:0000256" key="4">
    <source>
        <dbReference type="ARBA" id="ARBA00022679"/>
    </source>
</evidence>
<dbReference type="RefSeq" id="WP_111394247.1">
    <property type="nucleotide sequence ID" value="NZ_JBJINY010000085.1"/>
</dbReference>
<dbReference type="NCBIfam" id="TIGR01469">
    <property type="entry name" value="cobA_cysG_Cterm"/>
    <property type="match status" value="1"/>
</dbReference>
<evidence type="ECO:0000256" key="6">
    <source>
        <dbReference type="ARBA" id="ARBA00023244"/>
    </source>
</evidence>
<evidence type="ECO:0000256" key="8">
    <source>
        <dbReference type="RuleBase" id="RU003960"/>
    </source>
</evidence>
<dbReference type="Gene3D" id="3.40.1010.10">
    <property type="entry name" value="Cobalt-precorrin-4 Transmethylase, Domain 1"/>
    <property type="match status" value="1"/>
</dbReference>
<dbReference type="PROSITE" id="PS00840">
    <property type="entry name" value="SUMT_2"/>
    <property type="match status" value="1"/>
</dbReference>
<protein>
    <recommendedName>
        <fullName evidence="2">uroporphyrinogen-III C-methyltransferase</fullName>
        <ecNumber evidence="2">2.1.1.107</ecNumber>
    </recommendedName>
</protein>
<dbReference type="GO" id="GO:0019354">
    <property type="term" value="P:siroheme biosynthetic process"/>
    <property type="evidence" value="ECO:0007669"/>
    <property type="project" value="InterPro"/>
</dbReference>
<dbReference type="AlphaFoldDB" id="A0A326RUE9"/>
<dbReference type="InterPro" id="IPR006366">
    <property type="entry name" value="CobA/CysG_C"/>
</dbReference>
<evidence type="ECO:0000256" key="7">
    <source>
        <dbReference type="ARBA" id="ARBA00025705"/>
    </source>
</evidence>
<keyword evidence="5" id="KW-0949">S-adenosyl-L-methionine</keyword>
<dbReference type="InterPro" id="IPR003043">
    <property type="entry name" value="Uropor_MeTrfase_CS"/>
</dbReference>
<dbReference type="InterPro" id="IPR014776">
    <property type="entry name" value="4pyrrole_Mease_sub2"/>
</dbReference>
<name>A0A326RUE9_9BACT</name>
<dbReference type="InterPro" id="IPR014777">
    <property type="entry name" value="4pyrrole_Mease_sub1"/>
</dbReference>
<gene>
    <name evidence="10" type="ORF">CLV31_11483</name>
</gene>
<dbReference type="GO" id="GO:0004851">
    <property type="term" value="F:uroporphyrin-III C-methyltransferase activity"/>
    <property type="evidence" value="ECO:0007669"/>
    <property type="project" value="UniProtKB-EC"/>
</dbReference>
<dbReference type="InterPro" id="IPR050161">
    <property type="entry name" value="Siro_Cobalamin_biosynth"/>
</dbReference>
<reference evidence="10 11" key="1">
    <citation type="submission" date="2018-06" db="EMBL/GenBank/DDBJ databases">
        <title>Genomic Encyclopedia of Archaeal and Bacterial Type Strains, Phase II (KMG-II): from individual species to whole genera.</title>
        <authorList>
            <person name="Goeker M."/>
        </authorList>
    </citation>
    <scope>NUCLEOTIDE SEQUENCE [LARGE SCALE GENOMIC DNA]</scope>
    <source>
        <strain evidence="10 11">T4</strain>
    </source>
</reference>
<dbReference type="InterPro" id="IPR000878">
    <property type="entry name" value="4pyrrol_Mease"/>
</dbReference>
<dbReference type="GO" id="GO:0032259">
    <property type="term" value="P:methylation"/>
    <property type="evidence" value="ECO:0007669"/>
    <property type="project" value="UniProtKB-KW"/>
</dbReference>
<evidence type="ECO:0000256" key="1">
    <source>
        <dbReference type="ARBA" id="ARBA00005879"/>
    </source>
</evidence>
<dbReference type="EMBL" id="QKTX01000014">
    <property type="protein sequence ID" value="PZV79650.1"/>
    <property type="molecule type" value="Genomic_DNA"/>
</dbReference>
<dbReference type="FunFam" id="3.40.1010.10:FF:000001">
    <property type="entry name" value="Siroheme synthase"/>
    <property type="match status" value="1"/>
</dbReference>
<dbReference type="Proteomes" id="UP000248917">
    <property type="component" value="Unassembled WGS sequence"/>
</dbReference>
<evidence type="ECO:0000256" key="3">
    <source>
        <dbReference type="ARBA" id="ARBA00022603"/>
    </source>
</evidence>
<dbReference type="SUPFAM" id="SSF53790">
    <property type="entry name" value="Tetrapyrrole methylase"/>
    <property type="match status" value="1"/>
</dbReference>
<keyword evidence="11" id="KW-1185">Reference proteome</keyword>
<dbReference type="Gene3D" id="3.30.950.10">
    <property type="entry name" value="Methyltransferase, Cobalt-precorrin-4 Transmethylase, Domain 2"/>
    <property type="match status" value="1"/>
</dbReference>
<keyword evidence="3 8" id="KW-0489">Methyltransferase</keyword>
<keyword evidence="4 8" id="KW-0808">Transferase</keyword>
<sequence>MNTQAKLTLLGAGPGDPELISLKGIKALQTADVILYDALVNEQLLDWAPAHCLRIFVGKRAGRHEKQQEEINRMIVGYAQAMGHVVRLKGGDPFVFGRGAEERDFAKAYGIKVEYIPGISSSIAVPGLADIPLTQRGMSESFTVVTGTLRNGEISPDLKHAASGQSTLVILMGLKKLDKIVEIVGKSRGGSEGIALIQQGSTSGQRVLVGNLGNIVSLQHSAQIQSPVLIIIGSVVRNRHFEQQIWEDFSHFIYAQV</sequence>
<proteinExistence type="inferred from homology"/>
<dbReference type="CDD" id="cd11642">
    <property type="entry name" value="SUMT"/>
    <property type="match status" value="1"/>
</dbReference>
<dbReference type="NCBIfam" id="NF004790">
    <property type="entry name" value="PRK06136.1"/>
    <property type="match status" value="1"/>
</dbReference>
<dbReference type="EC" id="2.1.1.107" evidence="2"/>